<comment type="caution">
    <text evidence="1">The sequence shown here is derived from an EMBL/GenBank/DDBJ whole genome shotgun (WGS) entry which is preliminary data.</text>
</comment>
<keyword evidence="2" id="KW-1185">Reference proteome</keyword>
<proteinExistence type="predicted"/>
<gene>
    <name evidence="1" type="ORF">I4641_15480</name>
</gene>
<dbReference type="RefSeq" id="WP_229641451.1">
    <property type="nucleotide sequence ID" value="NZ_JADWDC010000042.1"/>
</dbReference>
<protein>
    <submittedName>
        <fullName evidence="1">Uncharacterized protein</fullName>
    </submittedName>
</protein>
<sequence length="147" mass="16580">MLVIRQSWLITRLLPYMGHHVLELETTEGGLKIVCQLHHYYQASCSCGHQSQSQPGEGITSTVKGRTRNLKLTEYVLVGNAFATFIASLGVRYRLSRSKILEFLFDWLGIELSVGTIDRCIREAGIACEPVVARQSLQKCDRLLQNE</sequence>
<evidence type="ECO:0000313" key="2">
    <source>
        <dbReference type="Proteomes" id="UP000729733"/>
    </source>
</evidence>
<dbReference type="Proteomes" id="UP000729733">
    <property type="component" value="Unassembled WGS sequence"/>
</dbReference>
<evidence type="ECO:0000313" key="1">
    <source>
        <dbReference type="EMBL" id="MCC0178380.1"/>
    </source>
</evidence>
<name>A0A964BRY9_9CYAN</name>
<accession>A0A964BRY9</accession>
<dbReference type="AlphaFoldDB" id="A0A964BRY9"/>
<organism evidence="1 2">
    <name type="scientific">Waterburya agarophytonicola KI4</name>
    <dbReference type="NCBI Taxonomy" id="2874699"/>
    <lineage>
        <taxon>Bacteria</taxon>
        <taxon>Bacillati</taxon>
        <taxon>Cyanobacteriota</taxon>
        <taxon>Cyanophyceae</taxon>
        <taxon>Pleurocapsales</taxon>
        <taxon>Hyellaceae</taxon>
        <taxon>Waterburya</taxon>
        <taxon>Waterburya agarophytonicola</taxon>
    </lineage>
</organism>
<dbReference type="EMBL" id="JADWDC010000042">
    <property type="protein sequence ID" value="MCC0178380.1"/>
    <property type="molecule type" value="Genomic_DNA"/>
</dbReference>
<reference evidence="1" key="1">
    <citation type="journal article" date="2021" name="Antonie Van Leeuwenhoek">
        <title>Draft genome and description of Waterburya agarophytonicola gen. nov. sp. nov. (Pleurocapsales, Cyanobacteria): a seaweed symbiont.</title>
        <authorList>
            <person name="Bonthond G."/>
            <person name="Shalygin S."/>
            <person name="Bayer T."/>
            <person name="Weinberger F."/>
        </authorList>
    </citation>
    <scope>NUCLEOTIDE SEQUENCE</scope>
    <source>
        <strain evidence="1">KI4</strain>
    </source>
</reference>